<proteinExistence type="predicted"/>
<evidence type="ECO:0000313" key="2">
    <source>
        <dbReference type="Proteomes" id="UP000320421"/>
    </source>
</evidence>
<keyword evidence="2" id="KW-1185">Reference proteome</keyword>
<reference evidence="1 2" key="1">
    <citation type="submission" date="2019-02" db="EMBL/GenBank/DDBJ databases">
        <title>Deep-cultivation of Planctomycetes and their phenomic and genomic characterization uncovers novel biology.</title>
        <authorList>
            <person name="Wiegand S."/>
            <person name="Jogler M."/>
            <person name="Boedeker C."/>
            <person name="Pinto D."/>
            <person name="Vollmers J."/>
            <person name="Rivas-Marin E."/>
            <person name="Kohn T."/>
            <person name="Peeters S.H."/>
            <person name="Heuer A."/>
            <person name="Rast P."/>
            <person name="Oberbeckmann S."/>
            <person name="Bunk B."/>
            <person name="Jeske O."/>
            <person name="Meyerdierks A."/>
            <person name="Storesund J.E."/>
            <person name="Kallscheuer N."/>
            <person name="Luecker S."/>
            <person name="Lage O.M."/>
            <person name="Pohl T."/>
            <person name="Merkel B.J."/>
            <person name="Hornburger P."/>
            <person name="Mueller R.-W."/>
            <person name="Bruemmer F."/>
            <person name="Labrenz M."/>
            <person name="Spormann A.M."/>
            <person name="Op den Camp H."/>
            <person name="Overmann J."/>
            <person name="Amann R."/>
            <person name="Jetten M.S.M."/>
            <person name="Mascher T."/>
            <person name="Medema M.H."/>
            <person name="Devos D.P."/>
            <person name="Kaster A.-K."/>
            <person name="Ovreas L."/>
            <person name="Rohde M."/>
            <person name="Galperin M.Y."/>
            <person name="Jogler C."/>
        </authorList>
    </citation>
    <scope>NUCLEOTIDE SEQUENCE [LARGE SCALE GENOMIC DNA]</scope>
    <source>
        <strain evidence="1 2">HG66A1</strain>
    </source>
</reference>
<name>A0A517PR09_9PLAN</name>
<sequence length="157" mass="18472">MAEQRFLVSYEGDCVRVVVPTPPLIKRMQQMPFKSLNLMELYLERLLLQQETPLRALFEIDADRFRMILVATELGERIETEWPRKKIVAMRKNRYGHGLWIRVQGTLMETYLEDMDDELIVDLSAELWKMIRKYDEPSTDVNPAGIEDTIKPRSGQI</sequence>
<dbReference type="EMBL" id="CP036266">
    <property type="protein sequence ID" value="QDT21801.1"/>
    <property type="molecule type" value="Genomic_DNA"/>
</dbReference>
<dbReference type="AlphaFoldDB" id="A0A517PR09"/>
<accession>A0A517PR09</accession>
<protein>
    <submittedName>
        <fullName evidence="1">Uncharacterized protein</fullName>
    </submittedName>
</protein>
<organism evidence="1 2">
    <name type="scientific">Gimesia chilikensis</name>
    <dbReference type="NCBI Taxonomy" id="2605989"/>
    <lineage>
        <taxon>Bacteria</taxon>
        <taxon>Pseudomonadati</taxon>
        <taxon>Planctomycetota</taxon>
        <taxon>Planctomycetia</taxon>
        <taxon>Planctomycetales</taxon>
        <taxon>Planctomycetaceae</taxon>
        <taxon>Gimesia</taxon>
    </lineage>
</organism>
<evidence type="ECO:0000313" key="1">
    <source>
        <dbReference type="EMBL" id="QDT21801.1"/>
    </source>
</evidence>
<dbReference type="Proteomes" id="UP000320421">
    <property type="component" value="Chromosome"/>
</dbReference>
<dbReference type="RefSeq" id="WP_145186678.1">
    <property type="nucleotide sequence ID" value="NZ_CP036266.1"/>
</dbReference>
<gene>
    <name evidence="1" type="ORF">HG66A1_36040</name>
</gene>
<dbReference type="OrthoDB" id="9868778at2"/>